<evidence type="ECO:0000256" key="5">
    <source>
        <dbReference type="ARBA" id="ARBA00023010"/>
    </source>
</evidence>
<feature type="compositionally biased region" description="Polar residues" evidence="9">
    <location>
        <begin position="491"/>
        <end position="508"/>
    </location>
</feature>
<dbReference type="GO" id="GO:0048573">
    <property type="term" value="P:photoperiodism, flowering"/>
    <property type="evidence" value="ECO:0007669"/>
    <property type="project" value="UniProtKB-ARBA"/>
</dbReference>
<dbReference type="GO" id="GO:0044614">
    <property type="term" value="C:nuclear pore cytoplasmic filaments"/>
    <property type="evidence" value="ECO:0007669"/>
    <property type="project" value="TreeGrafter"/>
</dbReference>
<evidence type="ECO:0000256" key="9">
    <source>
        <dbReference type="SAM" id="MobiDB-lite"/>
    </source>
</evidence>
<dbReference type="GO" id="GO:0008139">
    <property type="term" value="F:nuclear localization sequence binding"/>
    <property type="evidence" value="ECO:0007669"/>
    <property type="project" value="TreeGrafter"/>
</dbReference>
<evidence type="ECO:0000259" key="10">
    <source>
        <dbReference type="PROSITE" id="PS51434"/>
    </source>
</evidence>
<name>A0A2S3HV88_9POAL</name>
<dbReference type="Gene3D" id="3.30.1610.10">
    <property type="entry name" value="Peptidase S59, nucleoporin"/>
    <property type="match status" value="1"/>
</dbReference>
<sequence>MREFRIQRHLGILGVGFGSSAARARVRVSWRRQLQTTMMGSSSSWSAQTFGSTSSSPGTGFGQTMDSVSSTPWATFSWPSPTFMVSHTPSPSGSSCCNFKGVSEQGSRVCAYAPTAVDDPSNLYQIQSISAMLVNCNKSHEELRHEDYERGDRGGDSQQKSITPAPIFPVSSSPSLSCSSTPSFTFRPTTHFIAPFAESTEHPPAELQPSTRGSTSSSNPFWLPSAQSSFSSGDLQSSTQGHSSYTPGLSFYRYLPSKLASMGIQTPPPSHTEFQKNPSTYCPRSYPSPFTAHVGGAHSASASTQSMTTATLPCPHFSTSNSAPAMCQDSIFSNSAGALDTALAEATSTQQGIFGQNFPTTSTQPGKSPLIGSSIAHSKPALSSDAHCTSVNVDYPNNTVELHLPVNVRLVRIHFSSSNDGAGTSQVNSGHVAKSTEAPISLCIYPWENHELTIQSIVRPVKDQMGKQSSSTGGSDPSKVHNSIGRPPSRSARNQEGSNGDAHSTQKSVAAPEREVITGSVLPWLYNADYYTLPSIVELAVKESEEPGYCSHVPHFTVGRHGYGSVRFDGETDVRKLDIASIVEFNNREILVYRDESKTPPVGQGLNKPAEVTLLNVKCIDQKTGLQFTGGPTVDRYKETLVQWTKEHGAEFVSFDPMKGEWKFKVKNFSQQGACRS</sequence>
<keyword evidence="4" id="KW-0653">Protein transport</keyword>
<dbReference type="Gramene" id="PAN30574">
    <property type="protein sequence ID" value="PAN30574"/>
    <property type="gene ID" value="PAHAL_5G327500"/>
</dbReference>
<dbReference type="InterPro" id="IPR007230">
    <property type="entry name" value="Nup98_auto-Pept-S59_dom"/>
</dbReference>
<dbReference type="PANTHER" id="PTHR23198">
    <property type="entry name" value="NUCLEOPORIN"/>
    <property type="match status" value="1"/>
</dbReference>
<dbReference type="InterPro" id="IPR036903">
    <property type="entry name" value="Nup98_auto-Pept-S59_dom_sf"/>
</dbReference>
<dbReference type="GO" id="GO:0000973">
    <property type="term" value="P:post-transcriptional tethering of RNA polymerase II gene DNA at nuclear periphery"/>
    <property type="evidence" value="ECO:0007669"/>
    <property type="project" value="TreeGrafter"/>
</dbReference>
<feature type="region of interest" description="Disordered" evidence="9">
    <location>
        <begin position="199"/>
        <end position="223"/>
    </location>
</feature>
<protein>
    <recommendedName>
        <fullName evidence="10">Peptidase S59 domain-containing protein</fullName>
    </recommendedName>
</protein>
<keyword evidence="7" id="KW-0539">Nucleus</keyword>
<keyword evidence="5" id="KW-0811">Translocation</keyword>
<dbReference type="SUPFAM" id="SSF82215">
    <property type="entry name" value="C-terminal autoproteolytic domain of nucleoporin nup98"/>
    <property type="match status" value="1"/>
</dbReference>
<organism evidence="11">
    <name type="scientific">Panicum hallii</name>
    <dbReference type="NCBI Taxonomy" id="206008"/>
    <lineage>
        <taxon>Eukaryota</taxon>
        <taxon>Viridiplantae</taxon>
        <taxon>Streptophyta</taxon>
        <taxon>Embryophyta</taxon>
        <taxon>Tracheophyta</taxon>
        <taxon>Spermatophyta</taxon>
        <taxon>Magnoliopsida</taxon>
        <taxon>Liliopsida</taxon>
        <taxon>Poales</taxon>
        <taxon>Poaceae</taxon>
        <taxon>PACMAD clade</taxon>
        <taxon>Panicoideae</taxon>
        <taxon>Panicodae</taxon>
        <taxon>Paniceae</taxon>
        <taxon>Panicinae</taxon>
        <taxon>Panicum</taxon>
        <taxon>Panicum sect. Panicum</taxon>
    </lineage>
</organism>
<gene>
    <name evidence="11" type="ORF">PAHAL_5G327500</name>
</gene>
<comment type="subunit">
    <text evidence="8">Part of the nuclear pore complex (NPC). The NPC has an eight-fold symmetrical structure comprising a central transport channel and two rings, the cytoplasmic and nuclear rings, to which eight filaments are attached. The cytoplasmic filaments have loose ends, while the nuclear filaments are joined in a distal ring, forming a nuclear basket. NPCs are highly dynamic in configuration and composition, and can be devided in 3 subcomplexes, the NUP62 subcomplex, the NUP107-160 subcomplex and the NUP93 subcomplex, containing approximately 30 different nucleoporin proteins.</text>
</comment>
<feature type="region of interest" description="Disordered" evidence="9">
    <location>
        <begin position="146"/>
        <end position="175"/>
    </location>
</feature>
<dbReference type="Gene3D" id="1.10.10.2360">
    <property type="match status" value="1"/>
</dbReference>
<dbReference type="AlphaFoldDB" id="A0A2S3HV88"/>
<accession>A0A2S3HV88</accession>
<reference evidence="11" key="1">
    <citation type="submission" date="2018-04" db="EMBL/GenBank/DDBJ databases">
        <title>WGS assembly of Panicum hallii.</title>
        <authorList>
            <person name="Lovell J."/>
            <person name="Jenkins J."/>
            <person name="Lowry D."/>
            <person name="Mamidi S."/>
            <person name="Sreedasyam A."/>
            <person name="Weng X."/>
            <person name="Barry K."/>
            <person name="Bonette J."/>
            <person name="Campitelli B."/>
            <person name="Daum C."/>
            <person name="Gordon S."/>
            <person name="Gould B."/>
            <person name="Lipzen A."/>
            <person name="Macqueen A."/>
            <person name="Palacio-Mejia J."/>
            <person name="Plott C."/>
            <person name="Shakirov E."/>
            <person name="Shu S."/>
            <person name="Yoshinaga Y."/>
            <person name="Zane M."/>
            <person name="Rokhsar D."/>
            <person name="Grimwood J."/>
            <person name="Schmutz J."/>
            <person name="Juenger T."/>
        </authorList>
    </citation>
    <scope>NUCLEOTIDE SEQUENCE [LARGE SCALE GENOMIC DNA]</scope>
    <source>
        <strain evidence="11">FIL2</strain>
    </source>
</reference>
<dbReference type="Proteomes" id="UP000243499">
    <property type="component" value="Chromosome 5"/>
</dbReference>
<dbReference type="InterPro" id="IPR037665">
    <property type="entry name" value="Nucleoporin_S59-like"/>
</dbReference>
<dbReference type="FunFam" id="3.30.1610.10:FF:000002">
    <property type="entry name" value="nuclear pore complex protein NUP98A"/>
    <property type="match status" value="1"/>
</dbReference>
<keyword evidence="3" id="KW-0509">mRNA transport</keyword>
<evidence type="ECO:0000256" key="2">
    <source>
        <dbReference type="ARBA" id="ARBA00022448"/>
    </source>
</evidence>
<comment type="subcellular location">
    <subcellularLocation>
        <location evidence="1">Nucleus</location>
        <location evidence="1">Nuclear pore complex</location>
    </subcellularLocation>
</comment>
<evidence type="ECO:0000256" key="1">
    <source>
        <dbReference type="ARBA" id="ARBA00004567"/>
    </source>
</evidence>
<keyword evidence="2" id="KW-0813">Transport</keyword>
<evidence type="ECO:0000256" key="7">
    <source>
        <dbReference type="ARBA" id="ARBA00023242"/>
    </source>
</evidence>
<dbReference type="GO" id="GO:0034398">
    <property type="term" value="P:telomere tethering at nuclear periphery"/>
    <property type="evidence" value="ECO:0007669"/>
    <property type="project" value="TreeGrafter"/>
</dbReference>
<evidence type="ECO:0000256" key="4">
    <source>
        <dbReference type="ARBA" id="ARBA00022927"/>
    </source>
</evidence>
<dbReference type="GO" id="GO:0006405">
    <property type="term" value="P:RNA export from nucleus"/>
    <property type="evidence" value="ECO:0007669"/>
    <property type="project" value="TreeGrafter"/>
</dbReference>
<dbReference type="Pfam" id="PF04096">
    <property type="entry name" value="Nucleoporin2"/>
    <property type="match status" value="1"/>
</dbReference>
<proteinExistence type="predicted"/>
<dbReference type="GO" id="GO:0006606">
    <property type="term" value="P:protein import into nucleus"/>
    <property type="evidence" value="ECO:0007669"/>
    <property type="project" value="TreeGrafter"/>
</dbReference>
<dbReference type="GO" id="GO:0051028">
    <property type="term" value="P:mRNA transport"/>
    <property type="evidence" value="ECO:0007669"/>
    <property type="project" value="UniProtKB-KW"/>
</dbReference>
<dbReference type="EMBL" id="CM008050">
    <property type="protein sequence ID" value="PAN30574.1"/>
    <property type="molecule type" value="Genomic_DNA"/>
</dbReference>
<feature type="compositionally biased region" description="Polar residues" evidence="9">
    <location>
        <begin position="208"/>
        <end position="220"/>
    </location>
</feature>
<dbReference type="GO" id="GO:0003723">
    <property type="term" value="F:RNA binding"/>
    <property type="evidence" value="ECO:0007669"/>
    <property type="project" value="TreeGrafter"/>
</dbReference>
<feature type="compositionally biased region" description="Polar residues" evidence="9">
    <location>
        <begin position="466"/>
        <end position="475"/>
    </location>
</feature>
<evidence type="ECO:0000256" key="3">
    <source>
        <dbReference type="ARBA" id="ARBA00022816"/>
    </source>
</evidence>
<feature type="domain" description="Peptidase S59" evidence="10">
    <location>
        <begin position="527"/>
        <end position="669"/>
    </location>
</feature>
<dbReference type="GO" id="GO:0017056">
    <property type="term" value="F:structural constituent of nuclear pore"/>
    <property type="evidence" value="ECO:0007669"/>
    <property type="project" value="InterPro"/>
</dbReference>
<dbReference type="PANTHER" id="PTHR23198:SF15">
    <property type="entry name" value="OS01G0383900 PROTEIN"/>
    <property type="match status" value="1"/>
</dbReference>
<feature type="region of interest" description="Disordered" evidence="9">
    <location>
        <begin position="463"/>
        <end position="512"/>
    </location>
</feature>
<keyword evidence="6" id="KW-0906">Nuclear pore complex</keyword>
<evidence type="ECO:0000313" key="11">
    <source>
        <dbReference type="EMBL" id="PAN30574.1"/>
    </source>
</evidence>
<dbReference type="PROSITE" id="PS51434">
    <property type="entry name" value="NUP_C"/>
    <property type="match status" value="1"/>
</dbReference>
<evidence type="ECO:0000256" key="6">
    <source>
        <dbReference type="ARBA" id="ARBA00023132"/>
    </source>
</evidence>
<evidence type="ECO:0000256" key="8">
    <source>
        <dbReference type="ARBA" id="ARBA00065263"/>
    </source>
</evidence>
<feature type="compositionally biased region" description="Basic and acidic residues" evidence="9">
    <location>
        <begin position="146"/>
        <end position="155"/>
    </location>
</feature>